<dbReference type="PANTHER" id="PTHR42648:SF27">
    <property type="entry name" value="RNA-DIRECTED DNA POLYMERASE"/>
    <property type="match status" value="1"/>
</dbReference>
<evidence type="ECO:0000259" key="1">
    <source>
        <dbReference type="Pfam" id="PF25597"/>
    </source>
</evidence>
<accession>A0ABR0UKM4</accession>
<organism evidence="2 3">
    <name type="scientific">Rehmannia glutinosa</name>
    <name type="common">Chinese foxglove</name>
    <dbReference type="NCBI Taxonomy" id="99300"/>
    <lineage>
        <taxon>Eukaryota</taxon>
        <taxon>Viridiplantae</taxon>
        <taxon>Streptophyta</taxon>
        <taxon>Embryophyta</taxon>
        <taxon>Tracheophyta</taxon>
        <taxon>Spermatophyta</taxon>
        <taxon>Magnoliopsida</taxon>
        <taxon>eudicotyledons</taxon>
        <taxon>Gunneridae</taxon>
        <taxon>Pentapetalae</taxon>
        <taxon>asterids</taxon>
        <taxon>lamiids</taxon>
        <taxon>Lamiales</taxon>
        <taxon>Orobanchaceae</taxon>
        <taxon>Rehmannieae</taxon>
        <taxon>Rehmannia</taxon>
    </lineage>
</organism>
<gene>
    <name evidence="2" type="ORF">DH2020_043748</name>
</gene>
<dbReference type="PANTHER" id="PTHR42648">
    <property type="entry name" value="TRANSPOSASE, PUTATIVE-RELATED"/>
    <property type="match status" value="1"/>
</dbReference>
<evidence type="ECO:0000313" key="3">
    <source>
        <dbReference type="Proteomes" id="UP001318860"/>
    </source>
</evidence>
<sequence length="163" mass="19098">MTKMSFTSKGLRAKEVLELVHSILTTYFWGYVIQTTISLLNMVPSKYVPKTPLEFWNGRKPNLRHIRIWGCITHVLKGKMEKMETRSEVCIFIGYPKGTRGYYLYIPQDKKVFVCTNATFLDDRYIEERVSKSKVLLEEIRKNLPSSSIAEIRTEPTIFEFTF</sequence>
<keyword evidence="3" id="KW-1185">Reference proteome</keyword>
<dbReference type="InterPro" id="IPR039537">
    <property type="entry name" value="Retrotran_Ty1/copia-like"/>
</dbReference>
<name>A0ABR0UKM4_REHGL</name>
<protein>
    <recommendedName>
        <fullName evidence="1">Retroviral polymerase SH3-like domain-containing protein</fullName>
    </recommendedName>
</protein>
<feature type="domain" description="Retroviral polymerase SH3-like" evidence="1">
    <location>
        <begin position="71"/>
        <end position="128"/>
    </location>
</feature>
<dbReference type="Proteomes" id="UP001318860">
    <property type="component" value="Unassembled WGS sequence"/>
</dbReference>
<proteinExistence type="predicted"/>
<dbReference type="EMBL" id="JABTTQ020002707">
    <property type="protein sequence ID" value="KAK6122520.1"/>
    <property type="molecule type" value="Genomic_DNA"/>
</dbReference>
<dbReference type="Pfam" id="PF25597">
    <property type="entry name" value="SH3_retrovirus"/>
    <property type="match status" value="1"/>
</dbReference>
<dbReference type="InterPro" id="IPR057670">
    <property type="entry name" value="SH3_retrovirus"/>
</dbReference>
<comment type="caution">
    <text evidence="2">The sequence shown here is derived from an EMBL/GenBank/DDBJ whole genome shotgun (WGS) entry which is preliminary data.</text>
</comment>
<reference evidence="2 3" key="1">
    <citation type="journal article" date="2021" name="Comput. Struct. Biotechnol. J.">
        <title>De novo genome assembly of the potent medicinal plant Rehmannia glutinosa using nanopore technology.</title>
        <authorList>
            <person name="Ma L."/>
            <person name="Dong C."/>
            <person name="Song C."/>
            <person name="Wang X."/>
            <person name="Zheng X."/>
            <person name="Niu Y."/>
            <person name="Chen S."/>
            <person name="Feng W."/>
        </authorList>
    </citation>
    <scope>NUCLEOTIDE SEQUENCE [LARGE SCALE GENOMIC DNA]</scope>
    <source>
        <strain evidence="2">DH-2019</strain>
    </source>
</reference>
<evidence type="ECO:0000313" key="2">
    <source>
        <dbReference type="EMBL" id="KAK6122520.1"/>
    </source>
</evidence>